<protein>
    <submittedName>
        <fullName evidence="2">Uncharacterized protein</fullName>
    </submittedName>
</protein>
<dbReference type="EMBL" id="KK915111">
    <property type="protein sequence ID" value="KDP24501.1"/>
    <property type="molecule type" value="Genomic_DNA"/>
</dbReference>
<name>A0A067JKI8_JATCU</name>
<feature type="region of interest" description="Disordered" evidence="1">
    <location>
        <begin position="30"/>
        <end position="86"/>
    </location>
</feature>
<organism evidence="2 3">
    <name type="scientific">Jatropha curcas</name>
    <name type="common">Barbados nut</name>
    <dbReference type="NCBI Taxonomy" id="180498"/>
    <lineage>
        <taxon>Eukaryota</taxon>
        <taxon>Viridiplantae</taxon>
        <taxon>Streptophyta</taxon>
        <taxon>Embryophyta</taxon>
        <taxon>Tracheophyta</taxon>
        <taxon>Spermatophyta</taxon>
        <taxon>Magnoliopsida</taxon>
        <taxon>eudicotyledons</taxon>
        <taxon>Gunneridae</taxon>
        <taxon>Pentapetalae</taxon>
        <taxon>rosids</taxon>
        <taxon>fabids</taxon>
        <taxon>Malpighiales</taxon>
        <taxon>Euphorbiaceae</taxon>
        <taxon>Crotonoideae</taxon>
        <taxon>Jatropheae</taxon>
        <taxon>Jatropha</taxon>
    </lineage>
</organism>
<reference evidence="2 3" key="1">
    <citation type="journal article" date="2014" name="PLoS ONE">
        <title>Global Analysis of Gene Expression Profiles in Physic Nut (Jatropha curcas L.) Seedlings Exposed to Salt Stress.</title>
        <authorList>
            <person name="Zhang L."/>
            <person name="Zhang C."/>
            <person name="Wu P."/>
            <person name="Chen Y."/>
            <person name="Li M."/>
            <person name="Jiang H."/>
            <person name="Wu G."/>
        </authorList>
    </citation>
    <scope>NUCLEOTIDE SEQUENCE [LARGE SCALE GENOMIC DNA]</scope>
    <source>
        <strain evidence="3">cv. GZQX0401</strain>
        <tissue evidence="2">Young leaves</tissue>
    </source>
</reference>
<dbReference type="Proteomes" id="UP000027138">
    <property type="component" value="Unassembled WGS sequence"/>
</dbReference>
<gene>
    <name evidence="2" type="ORF">JCGZ_25065</name>
</gene>
<evidence type="ECO:0000256" key="1">
    <source>
        <dbReference type="SAM" id="MobiDB-lite"/>
    </source>
</evidence>
<accession>A0A067JKI8</accession>
<keyword evidence="3" id="KW-1185">Reference proteome</keyword>
<dbReference type="AlphaFoldDB" id="A0A067JKI8"/>
<evidence type="ECO:0000313" key="3">
    <source>
        <dbReference type="Proteomes" id="UP000027138"/>
    </source>
</evidence>
<feature type="compositionally biased region" description="Polar residues" evidence="1">
    <location>
        <begin position="73"/>
        <end position="82"/>
    </location>
</feature>
<feature type="compositionally biased region" description="Pro residues" evidence="1">
    <location>
        <begin position="42"/>
        <end position="52"/>
    </location>
</feature>
<evidence type="ECO:0000313" key="2">
    <source>
        <dbReference type="EMBL" id="KDP24501.1"/>
    </source>
</evidence>
<sequence length="144" mass="15075">MGMEGRNNITGGVVMGEVYYPPPHPYAVAQGFPMNNNNPSAPLEPPPPPPPSQGFDMNNNGYVPPPPPPPQGFATSNNNTSCAPPPPAVSVANTNVYVNTEERVKGYAVAVAVAEPGLPCCGIGVGWTLWIAAREQDILRASVL</sequence>
<proteinExistence type="predicted"/>
<dbReference type="OrthoDB" id="851567at2759"/>